<keyword evidence="2" id="KW-1185">Reference proteome</keyword>
<reference evidence="1" key="1">
    <citation type="submission" date="2021-10" db="EMBL/GenBank/DDBJ databases">
        <title>Tropical sea cucumber genome reveals ecological adaptation and Cuvierian tubules defense mechanism.</title>
        <authorList>
            <person name="Chen T."/>
        </authorList>
    </citation>
    <scope>NUCLEOTIDE SEQUENCE</scope>
    <source>
        <strain evidence="1">Nanhai2018</strain>
        <tissue evidence="1">Muscle</tissue>
    </source>
</reference>
<comment type="caution">
    <text evidence="1">The sequence shown here is derived from an EMBL/GenBank/DDBJ whole genome shotgun (WGS) entry which is preliminary data.</text>
</comment>
<sequence length="75" mass="8454">MATSTGRHTKATSKSPVARLAKRMLVGDLMLEYCTTDTMTNVLPIKMAMKTRASHSKKNIVMYNEICGHWYSICE</sequence>
<gene>
    <name evidence="1" type="ORF">HOLleu_15167</name>
</gene>
<evidence type="ECO:0000313" key="2">
    <source>
        <dbReference type="Proteomes" id="UP001152320"/>
    </source>
</evidence>
<dbReference type="AlphaFoldDB" id="A0A9Q1HD34"/>
<evidence type="ECO:0000313" key="1">
    <source>
        <dbReference type="EMBL" id="KAJ8040771.1"/>
    </source>
</evidence>
<dbReference type="Proteomes" id="UP001152320">
    <property type="component" value="Chromosome 6"/>
</dbReference>
<dbReference type="EMBL" id="JAIZAY010000006">
    <property type="protein sequence ID" value="KAJ8040771.1"/>
    <property type="molecule type" value="Genomic_DNA"/>
</dbReference>
<protein>
    <submittedName>
        <fullName evidence="1">Uncharacterized protein</fullName>
    </submittedName>
</protein>
<organism evidence="1 2">
    <name type="scientific">Holothuria leucospilota</name>
    <name type="common">Black long sea cucumber</name>
    <name type="synonym">Mertensiothuria leucospilota</name>
    <dbReference type="NCBI Taxonomy" id="206669"/>
    <lineage>
        <taxon>Eukaryota</taxon>
        <taxon>Metazoa</taxon>
        <taxon>Echinodermata</taxon>
        <taxon>Eleutherozoa</taxon>
        <taxon>Echinozoa</taxon>
        <taxon>Holothuroidea</taxon>
        <taxon>Aspidochirotacea</taxon>
        <taxon>Aspidochirotida</taxon>
        <taxon>Holothuriidae</taxon>
        <taxon>Holothuria</taxon>
    </lineage>
</organism>
<accession>A0A9Q1HD34</accession>
<name>A0A9Q1HD34_HOLLE</name>
<proteinExistence type="predicted"/>